<dbReference type="Proteomes" id="UP001341840">
    <property type="component" value="Unassembled WGS sequence"/>
</dbReference>
<keyword evidence="3" id="KW-1185">Reference proteome</keyword>
<evidence type="ECO:0000256" key="1">
    <source>
        <dbReference type="SAM" id="MobiDB-lite"/>
    </source>
</evidence>
<dbReference type="EMBL" id="JASCZI010090755">
    <property type="protein sequence ID" value="MED6146090.1"/>
    <property type="molecule type" value="Genomic_DNA"/>
</dbReference>
<reference evidence="2 3" key="1">
    <citation type="journal article" date="2023" name="Plants (Basel)">
        <title>Bridging the Gap: Combining Genomics and Transcriptomics Approaches to Understand Stylosanthes scabra, an Orphan Legume from the Brazilian Caatinga.</title>
        <authorList>
            <person name="Ferreira-Neto J.R.C."/>
            <person name="da Silva M.D."/>
            <person name="Binneck E."/>
            <person name="de Melo N.F."/>
            <person name="da Silva R.H."/>
            <person name="de Melo A.L.T.M."/>
            <person name="Pandolfi V."/>
            <person name="Bustamante F.O."/>
            <person name="Brasileiro-Vidal A.C."/>
            <person name="Benko-Iseppon A.M."/>
        </authorList>
    </citation>
    <scope>NUCLEOTIDE SEQUENCE [LARGE SCALE GENOMIC DNA]</scope>
    <source>
        <tissue evidence="2">Leaves</tissue>
    </source>
</reference>
<protein>
    <submittedName>
        <fullName evidence="2">Uncharacterized protein</fullName>
    </submittedName>
</protein>
<feature type="region of interest" description="Disordered" evidence="1">
    <location>
        <begin position="70"/>
        <end position="91"/>
    </location>
</feature>
<accession>A0ABU6TCK1</accession>
<comment type="caution">
    <text evidence="2">The sequence shown here is derived from an EMBL/GenBank/DDBJ whole genome shotgun (WGS) entry which is preliminary data.</text>
</comment>
<name>A0ABU6TCK1_9FABA</name>
<sequence length="91" mass="9929">MLQDAGRYASEAAIGSSDKTKMFDSFETVSLGRDDNDNVVVEGPAIMSSQTGKEPLQPVNNLNHKMLKARTLQRGKPMKIPLNPLNSNLCP</sequence>
<organism evidence="2 3">
    <name type="scientific">Stylosanthes scabra</name>
    <dbReference type="NCBI Taxonomy" id="79078"/>
    <lineage>
        <taxon>Eukaryota</taxon>
        <taxon>Viridiplantae</taxon>
        <taxon>Streptophyta</taxon>
        <taxon>Embryophyta</taxon>
        <taxon>Tracheophyta</taxon>
        <taxon>Spermatophyta</taxon>
        <taxon>Magnoliopsida</taxon>
        <taxon>eudicotyledons</taxon>
        <taxon>Gunneridae</taxon>
        <taxon>Pentapetalae</taxon>
        <taxon>rosids</taxon>
        <taxon>fabids</taxon>
        <taxon>Fabales</taxon>
        <taxon>Fabaceae</taxon>
        <taxon>Papilionoideae</taxon>
        <taxon>50 kb inversion clade</taxon>
        <taxon>dalbergioids sensu lato</taxon>
        <taxon>Dalbergieae</taxon>
        <taxon>Pterocarpus clade</taxon>
        <taxon>Stylosanthes</taxon>
    </lineage>
</organism>
<evidence type="ECO:0000313" key="3">
    <source>
        <dbReference type="Proteomes" id="UP001341840"/>
    </source>
</evidence>
<gene>
    <name evidence="2" type="ORF">PIB30_031332</name>
</gene>
<proteinExistence type="predicted"/>
<evidence type="ECO:0000313" key="2">
    <source>
        <dbReference type="EMBL" id="MED6146090.1"/>
    </source>
</evidence>